<sequence>MSLLSTNFKNFSLTTTTFLHGTTPFPHPTTPSLPSTPTPPSSLPIIRAMRSLQGRVVCATNDKTVAVEVTRLAPHPKYKRRVKKKKKYQAHDPINQFKVGDVVQLEKSKPISKTKAFVAVPLPSRNSNKVEGDVPQELVLSLESQQ</sequence>
<evidence type="ECO:0000313" key="15">
    <source>
        <dbReference type="Proteomes" id="UP001454036"/>
    </source>
</evidence>
<evidence type="ECO:0000256" key="13">
    <source>
        <dbReference type="SAM" id="MobiDB-lite"/>
    </source>
</evidence>
<evidence type="ECO:0000256" key="7">
    <source>
        <dbReference type="ARBA" id="ARBA00022946"/>
    </source>
</evidence>
<organism evidence="14 15">
    <name type="scientific">Lithospermum erythrorhizon</name>
    <name type="common">Purple gromwell</name>
    <name type="synonym">Lithospermum officinale var. erythrorhizon</name>
    <dbReference type="NCBI Taxonomy" id="34254"/>
    <lineage>
        <taxon>Eukaryota</taxon>
        <taxon>Viridiplantae</taxon>
        <taxon>Streptophyta</taxon>
        <taxon>Embryophyta</taxon>
        <taxon>Tracheophyta</taxon>
        <taxon>Spermatophyta</taxon>
        <taxon>Magnoliopsida</taxon>
        <taxon>eudicotyledons</taxon>
        <taxon>Gunneridae</taxon>
        <taxon>Pentapetalae</taxon>
        <taxon>asterids</taxon>
        <taxon>lamiids</taxon>
        <taxon>Boraginales</taxon>
        <taxon>Boraginaceae</taxon>
        <taxon>Boraginoideae</taxon>
        <taxon>Lithospermeae</taxon>
        <taxon>Lithospermum</taxon>
    </lineage>
</organism>
<gene>
    <name evidence="14" type="ORF">LIER_26022</name>
</gene>
<dbReference type="GO" id="GO:0006412">
    <property type="term" value="P:translation"/>
    <property type="evidence" value="ECO:0007669"/>
    <property type="project" value="InterPro"/>
</dbReference>
<evidence type="ECO:0000256" key="6">
    <source>
        <dbReference type="ARBA" id="ARBA00022884"/>
    </source>
</evidence>
<comment type="subcellular location">
    <subcellularLocation>
        <location evidence="1">Plastid</location>
        <location evidence="1">Chloroplast</location>
    </subcellularLocation>
</comment>
<protein>
    <recommendedName>
        <fullName evidence="10">Small ribosomal subunit protein uS17c</fullName>
    </recommendedName>
    <alternativeName>
        <fullName evidence="11">30S ribosomal protein S17, chloroplastic</fullName>
    </alternativeName>
</protein>
<dbReference type="NCBIfam" id="NF004123">
    <property type="entry name" value="PRK05610.1"/>
    <property type="match status" value="1"/>
</dbReference>
<evidence type="ECO:0000256" key="4">
    <source>
        <dbReference type="ARBA" id="ARBA00022640"/>
    </source>
</evidence>
<dbReference type="GO" id="GO:0019843">
    <property type="term" value="F:rRNA binding"/>
    <property type="evidence" value="ECO:0007669"/>
    <property type="project" value="UniProtKB-KW"/>
</dbReference>
<dbReference type="GO" id="GO:0009507">
    <property type="term" value="C:chloroplast"/>
    <property type="evidence" value="ECO:0007669"/>
    <property type="project" value="UniProtKB-SubCell"/>
</dbReference>
<dbReference type="PANTHER" id="PTHR10744:SF7">
    <property type="entry name" value="SMALL RIBOSOMAL SUBUNIT PROTEIN US17C"/>
    <property type="match status" value="1"/>
</dbReference>
<name>A0AAV3R8Z7_LITER</name>
<evidence type="ECO:0000256" key="9">
    <source>
        <dbReference type="ARBA" id="ARBA00023274"/>
    </source>
</evidence>
<dbReference type="Proteomes" id="UP001454036">
    <property type="component" value="Unassembled WGS sequence"/>
</dbReference>
<feature type="region of interest" description="Disordered" evidence="13">
    <location>
        <begin position="19"/>
        <end position="40"/>
    </location>
</feature>
<evidence type="ECO:0000256" key="5">
    <source>
        <dbReference type="ARBA" id="ARBA00022730"/>
    </source>
</evidence>
<keyword evidence="8 12" id="KW-0689">Ribosomal protein</keyword>
<comment type="similarity">
    <text evidence="2 12">Belongs to the universal ribosomal protein uS17 family.</text>
</comment>
<dbReference type="PROSITE" id="PS00056">
    <property type="entry name" value="RIBOSOMAL_S17"/>
    <property type="match status" value="1"/>
</dbReference>
<keyword evidence="5" id="KW-0699">rRNA-binding</keyword>
<evidence type="ECO:0000256" key="8">
    <source>
        <dbReference type="ARBA" id="ARBA00022980"/>
    </source>
</evidence>
<accession>A0AAV3R8Z7</accession>
<dbReference type="SUPFAM" id="SSF50249">
    <property type="entry name" value="Nucleic acid-binding proteins"/>
    <property type="match status" value="1"/>
</dbReference>
<evidence type="ECO:0000313" key="14">
    <source>
        <dbReference type="EMBL" id="GAA0172136.1"/>
    </source>
</evidence>
<dbReference type="InterPro" id="IPR000266">
    <property type="entry name" value="Ribosomal_uS17"/>
</dbReference>
<evidence type="ECO:0000256" key="1">
    <source>
        <dbReference type="ARBA" id="ARBA00004229"/>
    </source>
</evidence>
<dbReference type="GO" id="GO:0005840">
    <property type="term" value="C:ribosome"/>
    <property type="evidence" value="ECO:0007669"/>
    <property type="project" value="UniProtKB-KW"/>
</dbReference>
<evidence type="ECO:0000256" key="10">
    <source>
        <dbReference type="ARBA" id="ARBA00035251"/>
    </source>
</evidence>
<keyword evidence="4" id="KW-0934">Plastid</keyword>
<dbReference type="AlphaFoldDB" id="A0AAV3R8Z7"/>
<dbReference type="PRINTS" id="PR00973">
    <property type="entry name" value="RIBOSOMALS17"/>
</dbReference>
<dbReference type="PANTHER" id="PTHR10744">
    <property type="entry name" value="40S RIBOSOMAL PROTEIN S11 FAMILY MEMBER"/>
    <property type="match status" value="1"/>
</dbReference>
<feature type="compositionally biased region" description="Pro residues" evidence="13">
    <location>
        <begin position="25"/>
        <end position="40"/>
    </location>
</feature>
<dbReference type="InterPro" id="IPR019979">
    <property type="entry name" value="Ribosomal_uS17_CS"/>
</dbReference>
<evidence type="ECO:0000256" key="2">
    <source>
        <dbReference type="ARBA" id="ARBA00010254"/>
    </source>
</evidence>
<dbReference type="GO" id="GO:1990904">
    <property type="term" value="C:ribonucleoprotein complex"/>
    <property type="evidence" value="ECO:0007669"/>
    <property type="project" value="UniProtKB-KW"/>
</dbReference>
<dbReference type="HAMAP" id="MF_01345_B">
    <property type="entry name" value="Ribosomal_uS17_B"/>
    <property type="match status" value="1"/>
</dbReference>
<dbReference type="Gene3D" id="2.40.50.140">
    <property type="entry name" value="Nucleic acid-binding proteins"/>
    <property type="match status" value="1"/>
</dbReference>
<proteinExistence type="inferred from homology"/>
<reference evidence="14 15" key="1">
    <citation type="submission" date="2024-01" db="EMBL/GenBank/DDBJ databases">
        <title>The complete chloroplast genome sequence of Lithospermum erythrorhizon: insights into the phylogenetic relationship among Boraginaceae species and the maternal lineages of purple gromwells.</title>
        <authorList>
            <person name="Okada T."/>
            <person name="Watanabe K."/>
        </authorList>
    </citation>
    <scope>NUCLEOTIDE SEQUENCE [LARGE SCALE GENOMIC DNA]</scope>
</reference>
<dbReference type="InterPro" id="IPR012340">
    <property type="entry name" value="NA-bd_OB-fold"/>
</dbReference>
<keyword evidence="7" id="KW-0809">Transit peptide</keyword>
<dbReference type="EMBL" id="BAABME010007976">
    <property type="protein sequence ID" value="GAA0172136.1"/>
    <property type="molecule type" value="Genomic_DNA"/>
</dbReference>
<dbReference type="CDD" id="cd00364">
    <property type="entry name" value="Ribosomal_uS17"/>
    <property type="match status" value="1"/>
</dbReference>
<comment type="caution">
    <text evidence="14">The sequence shown here is derived from an EMBL/GenBank/DDBJ whole genome shotgun (WGS) entry which is preliminary data.</text>
</comment>
<evidence type="ECO:0000256" key="3">
    <source>
        <dbReference type="ARBA" id="ARBA00022528"/>
    </source>
</evidence>
<keyword evidence="6" id="KW-0694">RNA-binding</keyword>
<evidence type="ECO:0000256" key="12">
    <source>
        <dbReference type="RuleBase" id="RU003872"/>
    </source>
</evidence>
<keyword evidence="15" id="KW-1185">Reference proteome</keyword>
<dbReference type="Pfam" id="PF00366">
    <property type="entry name" value="Ribosomal_S17"/>
    <property type="match status" value="1"/>
</dbReference>
<evidence type="ECO:0000256" key="11">
    <source>
        <dbReference type="ARBA" id="ARBA00035308"/>
    </source>
</evidence>
<keyword evidence="3" id="KW-0150">Chloroplast</keyword>
<keyword evidence="9 12" id="KW-0687">Ribonucleoprotein</keyword>
<dbReference type="InterPro" id="IPR019984">
    <property type="entry name" value="Ribosomal_uS17_bact/chlr"/>
</dbReference>
<dbReference type="GO" id="GO:0003735">
    <property type="term" value="F:structural constituent of ribosome"/>
    <property type="evidence" value="ECO:0007669"/>
    <property type="project" value="InterPro"/>
</dbReference>